<dbReference type="Pfam" id="PF05935">
    <property type="entry name" value="Arylsulfotrans"/>
    <property type="match status" value="1"/>
</dbReference>
<sequence>MRTRLWMTFATAALAATSLPVLTGTAQGVAAPGATIGVGAGASMWPAFAPAIPRYAVSPAADGSVQVAVVGAEAVAFDGVPDADGARLFTGLAPGDEISVFVDDGSGSGRHALYVLPQGFPRLAGTVSGAVAPGLVALTLNRFDGGTAPRFEAIVDRQGVPTYTRRITDGTSTDLKQSPSGALTVHRPTSTASRTGTALVELGDQMQEVARRETVGRVDTDNHDGLLMPDGSVWLVGYEPNEITSKIDSVIQHVAADGTVLFDWSTAAYADETTVANQANPDYAHINSIDVQANGDVVASFRHFGSVWRIAGADRPGTQKYDVVWKLGGRDSSFSFAPGEDGPCAQHTATLLPNGNVLMFDNGGNVLFGARCVDQDDPGGALVDRSSTRVVEWDIDEVAGTATVARQYGARDRFSGFAGGAFKLSNGNVLIAWAPSRLTLANEVSADDAPVWELKDTATESERYTSYRAQLVTVPDRIDPAVTLDGLADGTTVAQGNTVPVTFSCTDRGGSTLQACDGPAGRRLDTTTAGTRTWSVTARDGAGRTTTVTRSYTVAAAPTTAPPTTAPPAAPAPAPRPASPDLSLRVPRGPWVGAGDLAPTAQTARAAVRAGRTTRAYVRVRNVGNAPGRFLLTAPSSLAEGTVEVAYVHRGRARTRAISGRGWRAPVLDPGESLRLEVRVTALPGVNAGRSTVRVRASSAAGHDRVRLVVRQLPAL</sequence>
<accession>A0A4Q2SXX1</accession>
<dbReference type="EMBL" id="SDWV01000010">
    <property type="protein sequence ID" value="RYC10802.1"/>
    <property type="molecule type" value="Genomic_DNA"/>
</dbReference>
<dbReference type="PANTHER" id="PTHR35340:SF5">
    <property type="entry name" value="ASST-DOMAIN-CONTAINING PROTEIN"/>
    <property type="match status" value="1"/>
</dbReference>
<feature type="signal peptide" evidence="2">
    <location>
        <begin position="1"/>
        <end position="23"/>
    </location>
</feature>
<feature type="region of interest" description="Disordered" evidence="1">
    <location>
        <begin position="165"/>
        <end position="190"/>
    </location>
</feature>
<keyword evidence="2" id="KW-0732">Signal</keyword>
<organism evidence="3 4">
    <name type="scientific">Nocardioides zhouii</name>
    <dbReference type="NCBI Taxonomy" id="1168729"/>
    <lineage>
        <taxon>Bacteria</taxon>
        <taxon>Bacillati</taxon>
        <taxon>Actinomycetota</taxon>
        <taxon>Actinomycetes</taxon>
        <taxon>Propionibacteriales</taxon>
        <taxon>Nocardioidaceae</taxon>
        <taxon>Nocardioides</taxon>
    </lineage>
</organism>
<evidence type="ECO:0000256" key="2">
    <source>
        <dbReference type="SAM" id="SignalP"/>
    </source>
</evidence>
<feature type="chain" id="PRO_5038968252" evidence="2">
    <location>
        <begin position="24"/>
        <end position="716"/>
    </location>
</feature>
<feature type="compositionally biased region" description="Pro residues" evidence="1">
    <location>
        <begin position="560"/>
        <end position="578"/>
    </location>
</feature>
<dbReference type="GO" id="GO:0004062">
    <property type="term" value="F:aryl sulfotransferase activity"/>
    <property type="evidence" value="ECO:0007669"/>
    <property type="project" value="InterPro"/>
</dbReference>
<gene>
    <name evidence="3" type="ORF">EUA94_11335</name>
</gene>
<feature type="compositionally biased region" description="Polar residues" evidence="1">
    <location>
        <begin position="169"/>
        <end position="190"/>
    </location>
</feature>
<comment type="caution">
    <text evidence="3">The sequence shown here is derived from an EMBL/GenBank/DDBJ whole genome shotgun (WGS) entry which is preliminary data.</text>
</comment>
<dbReference type="InterPro" id="IPR010262">
    <property type="entry name" value="Arylsulfotransferase_bact"/>
</dbReference>
<dbReference type="PANTHER" id="PTHR35340">
    <property type="entry name" value="PQQ ENZYME REPEAT PROTEIN-RELATED"/>
    <property type="match status" value="1"/>
</dbReference>
<dbReference type="Proteomes" id="UP000291101">
    <property type="component" value="Unassembled WGS sequence"/>
</dbReference>
<evidence type="ECO:0000313" key="4">
    <source>
        <dbReference type="Proteomes" id="UP000291101"/>
    </source>
</evidence>
<feature type="region of interest" description="Disordered" evidence="1">
    <location>
        <begin position="557"/>
        <end position="582"/>
    </location>
</feature>
<proteinExistence type="predicted"/>
<evidence type="ECO:0000313" key="3">
    <source>
        <dbReference type="EMBL" id="RYC10802.1"/>
    </source>
</evidence>
<dbReference type="OrthoDB" id="3225323at2"/>
<dbReference type="AlphaFoldDB" id="A0A4Q2SXX1"/>
<evidence type="ECO:0000256" key="1">
    <source>
        <dbReference type="SAM" id="MobiDB-lite"/>
    </source>
</evidence>
<dbReference type="InterPro" id="IPR053143">
    <property type="entry name" value="Arylsulfate_ST"/>
</dbReference>
<protein>
    <submittedName>
        <fullName evidence="3">Uncharacterized protein</fullName>
    </submittedName>
</protein>
<name>A0A4Q2SXX1_9ACTN</name>
<dbReference type="RefSeq" id="WP_129426995.1">
    <property type="nucleotide sequence ID" value="NZ_SDWV01000010.1"/>
</dbReference>
<keyword evidence="4" id="KW-1185">Reference proteome</keyword>
<reference evidence="3 4" key="1">
    <citation type="submission" date="2019-01" db="EMBL/GenBank/DDBJ databases">
        <title>Novel species of Nocardioides.</title>
        <authorList>
            <person name="Liu Q."/>
            <person name="X Y.-H."/>
        </authorList>
    </citation>
    <scope>NUCLEOTIDE SEQUENCE [LARGE SCALE GENOMIC DNA]</scope>
    <source>
        <strain evidence="3 4">HLT2-9</strain>
    </source>
</reference>